<dbReference type="EMBL" id="LC102625">
    <property type="protein sequence ID" value="BAU45527.1"/>
    <property type="molecule type" value="Genomic_DNA"/>
</dbReference>
<dbReference type="InterPro" id="IPR000565">
    <property type="entry name" value="Topo_IIA_B"/>
</dbReference>
<dbReference type="Gene3D" id="3.30.565.10">
    <property type="entry name" value="Histidine kinase-like ATPase, C-terminal domain"/>
    <property type="match status" value="1"/>
</dbReference>
<feature type="site" description="Interaction with DNA" evidence="16">
    <location>
        <position position="465"/>
    </location>
</feature>
<dbReference type="InterPro" id="IPR049353">
    <property type="entry name" value="GyrB_hook"/>
</dbReference>
<feature type="binding site" evidence="16">
    <location>
        <position position="511"/>
    </location>
    <ligand>
        <name>Mg(2+)</name>
        <dbReference type="ChEBI" id="CHEBI:18420"/>
        <label>1</label>
        <note>catalytic</note>
    </ligand>
</feature>
<organism evidence="19">
    <name type="scientific">Acinetobacter haemolyticus</name>
    <dbReference type="NCBI Taxonomy" id="29430"/>
    <lineage>
        <taxon>Bacteria</taxon>
        <taxon>Pseudomonadati</taxon>
        <taxon>Pseudomonadota</taxon>
        <taxon>Gammaproteobacteria</taxon>
        <taxon>Moraxellales</taxon>
        <taxon>Moraxellaceae</taxon>
        <taxon>Acinetobacter</taxon>
    </lineage>
</organism>
<feature type="site" description="Interaction with DNA" evidence="16">
    <location>
        <position position="462"/>
    </location>
</feature>
<dbReference type="InterPro" id="IPR020568">
    <property type="entry name" value="Ribosomal_Su5_D2-typ_SF"/>
</dbReference>
<keyword evidence="9 16" id="KW-0479">Metal-binding</keyword>
<sequence length="822" mass="92090">MSSESQSVSQTEQTNEKAYDSSSIKVLRGLDAVRKRPGMYIGDTDDGTGLHHMVFEVVDNAIDEALAGHCDEILVTIHEDESVSVSDNGRGIPTDIHPEEGVSAAEVILTILHAGGKFDDNSYKVSGGLHGVGVSVVNALSSKLQLTIHRAGQEHQQEYHHGDPQYPLRVIGETDRTGTIVRFWPSAETFSQTIFNVDILARRLRELSFLNAGVRIVLRDERVNLENVYDYEGGLSEFVRYINEGKTHLNEIFHFTTDADNGISVEVALQWNDSYQENVRCFTNNIPQKDGGTHLAGFRAALTRGLNSYMENENLLKKEKVVVSGDDAREGLTAIISVKVPDPKFSSQTKEKLVSSEVKPAVEQAMNKEFSAYLLENPQAAKSIAGKIIDAARARDAARKAREMTRRKSALDIAGLPGKLADCQEKDPALSELYLVEGDSAGGSAKQGRNRKMQAILPLKGKILNVERARFDKMISSQEVGTLITALGCGIGREEYNPDKLRYHKIIIMTDADVDGSHIRTLLLTFFFRQMPELVERGYIYIAQPPLYKLKKGKQEQYLQDNEALETFLISNAIDELALHVSADAPAISGEALASVIADYQVSQKSLQRLTQRYPASLLDGLLELDAFKIDHNHEREYVETWAEQLRSAIEALQPNLRPEISLEAFERENAQGEKSAHYWPRVTVYVHNLPHAYLLDAGLLNSAEYARLLKNSKSWFKLLEEGAYLQKGERRIQVASFHQVWQHILQDSRRGMMIQRYKGLGEMNAEQLWETTMDPENRNMLQVTIDDAIEADRMFSCLMGDDVEPRRAFIEENALNADIDA</sequence>
<feature type="domain" description="Toprim" evidence="18">
    <location>
        <begin position="431"/>
        <end position="546"/>
    </location>
</feature>
<dbReference type="Pfam" id="PF00986">
    <property type="entry name" value="DNA_gyraseB_C"/>
    <property type="match status" value="1"/>
</dbReference>
<reference evidence="20" key="2">
    <citation type="submission" date="2021-03" db="EMBL/GenBank/DDBJ databases">
        <title>Acinetobacter spp. whole-genome sequenced from Terengganu.</title>
        <authorList>
            <person name="Mohd Rani F."/>
        </authorList>
    </citation>
    <scope>NUCLEOTIDE SEQUENCE</scope>
    <source>
        <strain evidence="20">AC1502</strain>
    </source>
</reference>
<feature type="binding site" evidence="16">
    <location>
        <position position="513"/>
    </location>
    <ligand>
        <name>Mg(2+)</name>
        <dbReference type="ChEBI" id="CHEBI:18420"/>
        <label>2</label>
    </ligand>
</feature>
<comment type="miscellaneous">
    <text evidence="16">Few gyrases are as efficient as E.coli at forming negative supercoils. Not all organisms have 2 type II topoisomerases; in organisms with a single type II topoisomerase this enzyme also has to decatenate newly replicated chromosomes.</text>
</comment>
<keyword evidence="15 16" id="KW-0413">Isomerase</keyword>
<dbReference type="SUPFAM" id="SSF54211">
    <property type="entry name" value="Ribosomal protein S5 domain 2-like"/>
    <property type="match status" value="1"/>
</dbReference>
<reference evidence="19" key="1">
    <citation type="submission" date="2015-12" db="EMBL/GenBank/DDBJ databases">
        <title>Optimization of gene set for Multilocus sequence analysis of genus Acinetobacter based on correlation with divergence of their whole genome sequences.</title>
        <authorList>
            <person name="Shimodaira J."/>
            <person name="Ohji S."/>
            <person name="Yamazoe A."/>
            <person name="Hosoyama A."/>
            <person name="Ezaki T."/>
            <person name="Fujita N."/>
        </authorList>
    </citation>
    <scope>NUCLEOTIDE SEQUENCE</scope>
    <source>
        <strain evidence="19">NBRC 109758</strain>
    </source>
</reference>
<dbReference type="CDD" id="cd00822">
    <property type="entry name" value="TopoII_Trans_DNA_gyrase"/>
    <property type="match status" value="1"/>
</dbReference>
<feature type="compositionally biased region" description="Low complexity" evidence="17">
    <location>
        <begin position="1"/>
        <end position="13"/>
    </location>
</feature>
<comment type="catalytic activity">
    <reaction evidence="1 16">
        <text>ATP-dependent breakage, passage and rejoining of double-stranded DNA.</text>
        <dbReference type="EC" id="5.6.2.2"/>
    </reaction>
</comment>
<evidence type="ECO:0000256" key="13">
    <source>
        <dbReference type="ARBA" id="ARBA00023029"/>
    </source>
</evidence>
<dbReference type="GO" id="GO:0046872">
    <property type="term" value="F:metal ion binding"/>
    <property type="evidence" value="ECO:0007669"/>
    <property type="project" value="UniProtKB-KW"/>
</dbReference>
<dbReference type="GO" id="GO:0003677">
    <property type="term" value="F:DNA binding"/>
    <property type="evidence" value="ECO:0007669"/>
    <property type="project" value="UniProtKB-KW"/>
</dbReference>
<evidence type="ECO:0000256" key="4">
    <source>
        <dbReference type="ARBA" id="ARBA00010708"/>
    </source>
</evidence>
<evidence type="ECO:0000313" key="20">
    <source>
        <dbReference type="EMBL" id="MBO3659414.1"/>
    </source>
</evidence>
<dbReference type="InterPro" id="IPR013760">
    <property type="entry name" value="Topo_IIA-like_dom_sf"/>
</dbReference>
<dbReference type="FunFam" id="3.40.50.670:FF:000005">
    <property type="entry name" value="DNA gyrase subunit B"/>
    <property type="match status" value="1"/>
</dbReference>
<evidence type="ECO:0000256" key="10">
    <source>
        <dbReference type="ARBA" id="ARBA00022741"/>
    </source>
</evidence>
<keyword evidence="10 16" id="KW-0547">Nucleotide-binding</keyword>
<protein>
    <recommendedName>
        <fullName evidence="7 16">DNA gyrase subunit B</fullName>
        <ecNumber evidence="6 16">5.6.2.2</ecNumber>
    </recommendedName>
</protein>
<keyword evidence="14" id="KW-0238">DNA-binding</keyword>
<dbReference type="InterPro" id="IPR002288">
    <property type="entry name" value="DNA_gyrase_B_C"/>
</dbReference>
<evidence type="ECO:0000259" key="18">
    <source>
        <dbReference type="PROSITE" id="PS50880"/>
    </source>
</evidence>
<dbReference type="Gene3D" id="3.40.50.670">
    <property type="match status" value="2"/>
</dbReference>
<dbReference type="GO" id="GO:0005737">
    <property type="term" value="C:cytoplasm"/>
    <property type="evidence" value="ECO:0007669"/>
    <property type="project" value="UniProtKB-SubCell"/>
</dbReference>
<evidence type="ECO:0000256" key="17">
    <source>
        <dbReference type="SAM" id="MobiDB-lite"/>
    </source>
</evidence>
<dbReference type="GO" id="GO:0006261">
    <property type="term" value="P:DNA-templated DNA replication"/>
    <property type="evidence" value="ECO:0007669"/>
    <property type="project" value="UniProtKB-UniRule"/>
</dbReference>
<dbReference type="EC" id="5.6.2.2" evidence="6 16"/>
<keyword evidence="11 16" id="KW-0067">ATP-binding</keyword>
<dbReference type="HAMAP" id="MF_01898">
    <property type="entry name" value="GyrB"/>
    <property type="match status" value="1"/>
</dbReference>
<dbReference type="GO" id="GO:0005694">
    <property type="term" value="C:chromosome"/>
    <property type="evidence" value="ECO:0007669"/>
    <property type="project" value="InterPro"/>
</dbReference>
<dbReference type="GO" id="GO:0005524">
    <property type="term" value="F:ATP binding"/>
    <property type="evidence" value="ECO:0007669"/>
    <property type="project" value="UniProtKB-UniRule"/>
</dbReference>
<dbReference type="SUPFAM" id="SSF55874">
    <property type="entry name" value="ATPase domain of HSP90 chaperone/DNA topoisomerase II/histidine kinase"/>
    <property type="match status" value="1"/>
</dbReference>
<dbReference type="InterPro" id="IPR034160">
    <property type="entry name" value="TOPRIM_GyrB"/>
</dbReference>
<accession>A0A125SV47</accession>
<evidence type="ECO:0000256" key="16">
    <source>
        <dbReference type="HAMAP-Rule" id="MF_01898"/>
    </source>
</evidence>
<dbReference type="CDD" id="cd16928">
    <property type="entry name" value="HATPase_GyrB-like"/>
    <property type="match status" value="1"/>
</dbReference>
<comment type="similarity">
    <text evidence="4 16">Belongs to the type II topoisomerase GyrB family.</text>
</comment>
<evidence type="ECO:0000256" key="3">
    <source>
        <dbReference type="ARBA" id="ARBA00004496"/>
    </source>
</evidence>
<dbReference type="Gene3D" id="3.30.230.10">
    <property type="match status" value="1"/>
</dbReference>
<dbReference type="SMART" id="SM00433">
    <property type="entry name" value="TOP2c"/>
    <property type="match status" value="1"/>
</dbReference>
<name>A0A125SV47_ACIHA</name>
<feature type="binding site" evidence="16">
    <location>
        <position position="511"/>
    </location>
    <ligand>
        <name>Mg(2+)</name>
        <dbReference type="ChEBI" id="CHEBI:18420"/>
        <label>2</label>
    </ligand>
</feature>
<feature type="binding site" evidence="16">
    <location>
        <position position="437"/>
    </location>
    <ligand>
        <name>Mg(2+)</name>
        <dbReference type="ChEBI" id="CHEBI:18420"/>
        <label>1</label>
        <note>catalytic</note>
    </ligand>
</feature>
<dbReference type="InterPro" id="IPR001241">
    <property type="entry name" value="Topo_IIA"/>
</dbReference>
<feature type="region of interest" description="Disordered" evidence="17">
    <location>
        <begin position="1"/>
        <end position="20"/>
    </location>
</feature>
<dbReference type="FunFam" id="3.30.565.10:FF:000002">
    <property type="entry name" value="DNA gyrase subunit B"/>
    <property type="match status" value="1"/>
</dbReference>
<keyword evidence="13 16" id="KW-0799">Topoisomerase</keyword>
<evidence type="ECO:0000256" key="9">
    <source>
        <dbReference type="ARBA" id="ARBA00022723"/>
    </source>
</evidence>
<gene>
    <name evidence="16 19" type="primary">gyrB</name>
    <name evidence="20" type="ORF">J5N55_15165</name>
</gene>
<dbReference type="EMBL" id="JAGFOT010000019">
    <property type="protein sequence ID" value="MBO3659414.1"/>
    <property type="molecule type" value="Genomic_DNA"/>
</dbReference>
<dbReference type="Pfam" id="PF02518">
    <property type="entry name" value="HATPase_c"/>
    <property type="match status" value="1"/>
</dbReference>
<dbReference type="PROSITE" id="PS00177">
    <property type="entry name" value="TOPOISOMERASE_II"/>
    <property type="match status" value="1"/>
</dbReference>
<dbReference type="Pfam" id="PF01751">
    <property type="entry name" value="Toprim"/>
    <property type="match status" value="1"/>
</dbReference>
<dbReference type="NCBIfam" id="NF004189">
    <property type="entry name" value="PRK05644.1"/>
    <property type="match status" value="1"/>
</dbReference>
<dbReference type="InterPro" id="IPR013506">
    <property type="entry name" value="Topo_IIA_bsu_dom2"/>
</dbReference>
<dbReference type="PANTHER" id="PTHR45866">
    <property type="entry name" value="DNA GYRASE/TOPOISOMERASE SUBUNIT B"/>
    <property type="match status" value="1"/>
</dbReference>
<dbReference type="Proteomes" id="UP000670925">
    <property type="component" value="Unassembled WGS sequence"/>
</dbReference>
<dbReference type="Pfam" id="PF00204">
    <property type="entry name" value="DNA_gyraseB"/>
    <property type="match status" value="1"/>
</dbReference>
<dbReference type="CDD" id="cd03366">
    <property type="entry name" value="TOPRIM_TopoIIA_GyrB"/>
    <property type="match status" value="1"/>
</dbReference>
<evidence type="ECO:0000256" key="14">
    <source>
        <dbReference type="ARBA" id="ARBA00023125"/>
    </source>
</evidence>
<dbReference type="SMART" id="SM00387">
    <property type="entry name" value="HATPase_c"/>
    <property type="match status" value="1"/>
</dbReference>
<evidence type="ECO:0000256" key="12">
    <source>
        <dbReference type="ARBA" id="ARBA00022842"/>
    </source>
</evidence>
<dbReference type="NCBIfam" id="TIGR01059">
    <property type="entry name" value="gyrB"/>
    <property type="match status" value="1"/>
</dbReference>
<dbReference type="InterPro" id="IPR018522">
    <property type="entry name" value="TopoIIA_CS"/>
</dbReference>
<comment type="function">
    <text evidence="2 16">A type II topoisomerase that negatively supercoils closed circular double-stranded (ds) DNA in an ATP-dependent manner to modulate DNA topology and maintain chromosomes in an underwound state. Negative supercoiling favors strand separation, and DNA replication, transcription, recombination and repair, all of which involve strand separation. Also able to catalyze the interconversion of other topological isomers of dsDNA rings, including catenanes and knotted rings. Type II topoisomerases break and join 2 DNA strands simultaneously in an ATP-dependent manner.</text>
</comment>
<dbReference type="InterPro" id="IPR011557">
    <property type="entry name" value="GyrB"/>
</dbReference>
<evidence type="ECO:0000313" key="19">
    <source>
        <dbReference type="EMBL" id="BAU45527.1"/>
    </source>
</evidence>
<comment type="cofactor">
    <cofactor evidence="16">
        <name>Mg(2+)</name>
        <dbReference type="ChEBI" id="CHEBI:18420"/>
    </cofactor>
    <cofactor evidence="16">
        <name>Mn(2+)</name>
        <dbReference type="ChEBI" id="CHEBI:29035"/>
    </cofactor>
    <cofactor evidence="16">
        <name>Ca(2+)</name>
        <dbReference type="ChEBI" id="CHEBI:29108"/>
    </cofactor>
    <text evidence="16">Binds two Mg(2+) per subunit. The magnesium ions form salt bridges with both the protein and the DNA. Can also accept other divalent metal cations, such as Mn(2+) or Ca(2+).</text>
</comment>
<dbReference type="InterPro" id="IPR013759">
    <property type="entry name" value="Topo_IIA_B_C"/>
</dbReference>
<dbReference type="GO" id="GO:0003918">
    <property type="term" value="F:DNA topoisomerase type II (double strand cut, ATP-hydrolyzing) activity"/>
    <property type="evidence" value="ECO:0007669"/>
    <property type="project" value="UniProtKB-UniRule"/>
</dbReference>
<evidence type="ECO:0000256" key="5">
    <source>
        <dbReference type="ARBA" id="ARBA00011234"/>
    </source>
</evidence>
<dbReference type="InterPro" id="IPR006171">
    <property type="entry name" value="TOPRIM_dom"/>
</dbReference>
<dbReference type="InterPro" id="IPR041423">
    <property type="entry name" value="GyrB_insert"/>
</dbReference>
<dbReference type="NCBIfam" id="NF011501">
    <property type="entry name" value="PRK14939.1"/>
    <property type="match status" value="1"/>
</dbReference>
<dbReference type="PRINTS" id="PR01159">
    <property type="entry name" value="DNAGYRASEB"/>
</dbReference>
<dbReference type="InterPro" id="IPR014721">
    <property type="entry name" value="Ribsml_uS5_D2-typ_fold_subgr"/>
</dbReference>
<keyword evidence="8 16" id="KW-0963">Cytoplasm</keyword>
<evidence type="ECO:0000256" key="8">
    <source>
        <dbReference type="ARBA" id="ARBA00022490"/>
    </source>
</evidence>
<dbReference type="AlphaFoldDB" id="A0A125SV47"/>
<dbReference type="GO" id="GO:0006265">
    <property type="term" value="P:DNA topological change"/>
    <property type="evidence" value="ECO:0007669"/>
    <property type="project" value="UniProtKB-UniRule"/>
</dbReference>
<dbReference type="RefSeq" id="WP_004637310.1">
    <property type="nucleotide sequence ID" value="NZ_BBSE01000035.1"/>
</dbReference>
<dbReference type="InterPro" id="IPR003594">
    <property type="entry name" value="HATPase_dom"/>
</dbReference>
<proteinExistence type="inferred from homology"/>
<dbReference type="PRINTS" id="PR00418">
    <property type="entry name" value="TPI2FAMILY"/>
</dbReference>
<dbReference type="PANTHER" id="PTHR45866:SF1">
    <property type="entry name" value="DNA GYRASE SUBUNIT B, MITOCHONDRIAL"/>
    <property type="match status" value="1"/>
</dbReference>
<dbReference type="SUPFAM" id="SSF56719">
    <property type="entry name" value="Type II DNA topoisomerase"/>
    <property type="match status" value="1"/>
</dbReference>
<dbReference type="PROSITE" id="PS50880">
    <property type="entry name" value="TOPRIM"/>
    <property type="match status" value="1"/>
</dbReference>
<keyword evidence="12 16" id="KW-0460">Magnesium</keyword>
<dbReference type="FunFam" id="3.30.230.10:FF:000005">
    <property type="entry name" value="DNA gyrase subunit B"/>
    <property type="match status" value="1"/>
</dbReference>
<dbReference type="Gene3D" id="3.10.20.690">
    <property type="match status" value="1"/>
</dbReference>
<evidence type="ECO:0000256" key="6">
    <source>
        <dbReference type="ARBA" id="ARBA00012895"/>
    </source>
</evidence>
<comment type="subunit">
    <text evidence="5 16">Heterotetramer, composed of two GyrA and two GyrB chains. In the heterotetramer, GyrA contains the active site tyrosine that forms a transient covalent intermediate with DNA, while GyrB binds cofactors and catalyzes ATP hydrolysis.</text>
</comment>
<evidence type="ECO:0000256" key="2">
    <source>
        <dbReference type="ARBA" id="ARBA00001978"/>
    </source>
</evidence>
<evidence type="ECO:0000256" key="15">
    <source>
        <dbReference type="ARBA" id="ARBA00023235"/>
    </source>
</evidence>
<evidence type="ECO:0000256" key="11">
    <source>
        <dbReference type="ARBA" id="ARBA00022840"/>
    </source>
</evidence>
<dbReference type="InterPro" id="IPR036890">
    <property type="entry name" value="HATPase_C_sf"/>
</dbReference>
<dbReference type="Pfam" id="PF18053">
    <property type="entry name" value="GyrB_insert"/>
    <property type="match status" value="1"/>
</dbReference>
<dbReference type="Pfam" id="PF21249">
    <property type="entry name" value="GyrB_hook"/>
    <property type="match status" value="1"/>
</dbReference>
<comment type="subcellular location">
    <subcellularLocation>
        <location evidence="3 16">Cytoplasm</location>
    </subcellularLocation>
</comment>
<dbReference type="GeneID" id="56327633"/>
<evidence type="ECO:0000256" key="1">
    <source>
        <dbReference type="ARBA" id="ARBA00000185"/>
    </source>
</evidence>
<evidence type="ECO:0000256" key="7">
    <source>
        <dbReference type="ARBA" id="ARBA00019166"/>
    </source>
</evidence>
<dbReference type="FunFam" id="3.40.50.670:FF:000004">
    <property type="entry name" value="DNA gyrase subunit B"/>
    <property type="match status" value="1"/>
</dbReference>